<dbReference type="AlphaFoldDB" id="A0A4Y8ZKE3"/>
<sequence>MLPHALLLALQLPGPAAAASAPPPIFYPYRRPAAQRMTAAWTCADGARELSLDTTPKRPPRLLAASRGGVAMPQASRDAVDAAIAPLAILAVQPECATNADRIRIIGLIGQRQHAVWVDWTGNEIRLRGPEHVRLIPAE</sequence>
<evidence type="ECO:0000256" key="1">
    <source>
        <dbReference type="SAM" id="SignalP"/>
    </source>
</evidence>
<gene>
    <name evidence="2" type="ORF">E2493_20160</name>
</gene>
<feature type="signal peptide" evidence="1">
    <location>
        <begin position="1"/>
        <end position="18"/>
    </location>
</feature>
<evidence type="ECO:0000313" key="3">
    <source>
        <dbReference type="Proteomes" id="UP000298213"/>
    </source>
</evidence>
<reference evidence="2 3" key="1">
    <citation type="submission" date="2019-03" db="EMBL/GenBank/DDBJ databases">
        <title>Genome sequence of Sphingomonas sp. 17J27-24.</title>
        <authorList>
            <person name="Kim M."/>
            <person name="Maeng S."/>
            <person name="Sathiyaraj S."/>
        </authorList>
    </citation>
    <scope>NUCLEOTIDE SEQUENCE [LARGE SCALE GENOMIC DNA]</scope>
    <source>
        <strain evidence="2 3">17J27-24</strain>
    </source>
</reference>
<dbReference type="EMBL" id="SPDV01000077">
    <property type="protein sequence ID" value="TFI56448.1"/>
    <property type="molecule type" value="Genomic_DNA"/>
</dbReference>
<feature type="chain" id="PRO_5021331303" evidence="1">
    <location>
        <begin position="19"/>
        <end position="139"/>
    </location>
</feature>
<dbReference type="Proteomes" id="UP000298213">
    <property type="component" value="Unassembled WGS sequence"/>
</dbReference>
<comment type="caution">
    <text evidence="2">The sequence shown here is derived from an EMBL/GenBank/DDBJ whole genome shotgun (WGS) entry which is preliminary data.</text>
</comment>
<accession>A0A4Y8ZKE3</accession>
<organism evidence="2 3">
    <name type="scientific">Sphingomonas parva</name>
    <dbReference type="NCBI Taxonomy" id="2555898"/>
    <lineage>
        <taxon>Bacteria</taxon>
        <taxon>Pseudomonadati</taxon>
        <taxon>Pseudomonadota</taxon>
        <taxon>Alphaproteobacteria</taxon>
        <taxon>Sphingomonadales</taxon>
        <taxon>Sphingomonadaceae</taxon>
        <taxon>Sphingomonas</taxon>
    </lineage>
</organism>
<dbReference type="RefSeq" id="WP_135090470.1">
    <property type="nucleotide sequence ID" value="NZ_SPDV01000077.1"/>
</dbReference>
<keyword evidence="1" id="KW-0732">Signal</keyword>
<protein>
    <submittedName>
        <fullName evidence="2">Uncharacterized protein</fullName>
    </submittedName>
</protein>
<name>A0A4Y8ZKE3_9SPHN</name>
<keyword evidence="3" id="KW-1185">Reference proteome</keyword>
<proteinExistence type="predicted"/>
<evidence type="ECO:0000313" key="2">
    <source>
        <dbReference type="EMBL" id="TFI56448.1"/>
    </source>
</evidence>